<evidence type="ECO:0000256" key="1">
    <source>
        <dbReference type="SAM" id="MobiDB-lite"/>
    </source>
</evidence>
<feature type="region of interest" description="Disordered" evidence="1">
    <location>
        <begin position="1"/>
        <end position="25"/>
    </location>
</feature>
<keyword evidence="3" id="KW-1185">Reference proteome</keyword>
<accession>A0AA88GYF6</accession>
<feature type="compositionally biased region" description="Polar residues" evidence="1">
    <location>
        <begin position="9"/>
        <end position="25"/>
    </location>
</feature>
<dbReference type="GeneID" id="68092937"/>
<sequence length="265" mass="31059">MLSRLFNLKKTTPSSNKDAANHTTSQTSFPFPKEIVLTISQFLLLPDLFHFGMTCSFTLKLLFNQTPQIVIQRLKEKEKKQKKQNLSLVLKENSIIELYKKQDEECKTKSKVNDENFEFVQNMIWKNLVKHYFIRFSSSGVKNWMHVLRRRIIYLMDHDRPKLPLVTSIHRQEEELLISRLDDFKQLTPCSSDLDFIEKCDHLYNCPLHLSSIETRTYVDSVYCHECDRQIGLARTPMDFTLSYMSLAILTQKPVTVPPKPAAKK</sequence>
<organism evidence="2 3">
    <name type="scientific">Naegleria lovaniensis</name>
    <name type="common">Amoeba</name>
    <dbReference type="NCBI Taxonomy" id="51637"/>
    <lineage>
        <taxon>Eukaryota</taxon>
        <taxon>Discoba</taxon>
        <taxon>Heterolobosea</taxon>
        <taxon>Tetramitia</taxon>
        <taxon>Eutetramitia</taxon>
        <taxon>Vahlkampfiidae</taxon>
        <taxon>Naegleria</taxon>
    </lineage>
</organism>
<protein>
    <recommendedName>
        <fullName evidence="4">F-box domain-containing protein</fullName>
    </recommendedName>
</protein>
<comment type="caution">
    <text evidence="2">The sequence shown here is derived from an EMBL/GenBank/DDBJ whole genome shotgun (WGS) entry which is preliminary data.</text>
</comment>
<evidence type="ECO:0000313" key="2">
    <source>
        <dbReference type="EMBL" id="KAG2388311.1"/>
    </source>
</evidence>
<evidence type="ECO:0008006" key="4">
    <source>
        <dbReference type="Google" id="ProtNLM"/>
    </source>
</evidence>
<dbReference type="Proteomes" id="UP000816034">
    <property type="component" value="Unassembled WGS sequence"/>
</dbReference>
<dbReference type="AlphaFoldDB" id="A0AA88GYF6"/>
<gene>
    <name evidence="2" type="ORF">C9374_000475</name>
</gene>
<reference evidence="2 3" key="1">
    <citation type="journal article" date="2018" name="BMC Genomics">
        <title>The genome of Naegleria lovaniensis, the basis for a comparative approach to unravel pathogenicity factors of the human pathogenic amoeba N. fowleri.</title>
        <authorList>
            <person name="Liechti N."/>
            <person name="Schurch N."/>
            <person name="Bruggmann R."/>
            <person name="Wittwer M."/>
        </authorList>
    </citation>
    <scope>NUCLEOTIDE SEQUENCE [LARGE SCALE GENOMIC DNA]</scope>
    <source>
        <strain evidence="2 3">ATCC 30569</strain>
    </source>
</reference>
<name>A0AA88GYF6_NAELO</name>
<proteinExistence type="predicted"/>
<dbReference type="RefSeq" id="XP_044552303.1">
    <property type="nucleotide sequence ID" value="XM_044694423.1"/>
</dbReference>
<evidence type="ECO:0000313" key="3">
    <source>
        <dbReference type="Proteomes" id="UP000816034"/>
    </source>
</evidence>
<dbReference type="EMBL" id="PYSW02000010">
    <property type="protein sequence ID" value="KAG2388311.1"/>
    <property type="molecule type" value="Genomic_DNA"/>
</dbReference>